<comment type="caution">
    <text evidence="1">The sequence shown here is derived from an EMBL/GenBank/DDBJ whole genome shotgun (WGS) entry which is preliminary data.</text>
</comment>
<accession>A0ABR2QHT3</accession>
<evidence type="ECO:0000313" key="2">
    <source>
        <dbReference type="EMBL" id="KAK9012487.1"/>
    </source>
</evidence>
<dbReference type="InterPro" id="IPR015928">
    <property type="entry name" value="Aconitase/3IPM_dehydase_swvl"/>
</dbReference>
<evidence type="ECO:0000313" key="3">
    <source>
        <dbReference type="EMBL" id="KAK9046675.1"/>
    </source>
</evidence>
<dbReference type="Proteomes" id="UP001396334">
    <property type="component" value="Unassembled WGS sequence"/>
</dbReference>
<evidence type="ECO:0000313" key="1">
    <source>
        <dbReference type="EMBL" id="KAK9000250.1"/>
    </source>
</evidence>
<evidence type="ECO:0000313" key="4">
    <source>
        <dbReference type="Proteomes" id="UP001396334"/>
    </source>
</evidence>
<proteinExistence type="predicted"/>
<gene>
    <name evidence="2" type="ORF">V6N11_040537</name>
    <name evidence="3" type="ORF">V6N11_052557</name>
    <name evidence="1" type="ORF">V6N11_080753</name>
</gene>
<dbReference type="InterPro" id="IPR006249">
    <property type="entry name" value="Aconitase/IRP2"/>
</dbReference>
<sequence>MGIIPLCFKSGEDTDTLGLTGYERCTLGLPRSVSKIRHGQDVIVTTDDDKSFTCTIRFDIEVELAYFNHGGILQYAIRNLIGSKQ</sequence>
<dbReference type="Gene3D" id="3.20.19.10">
    <property type="entry name" value="Aconitase, domain 4"/>
    <property type="match status" value="1"/>
</dbReference>
<organism evidence="1 4">
    <name type="scientific">Hibiscus sabdariffa</name>
    <name type="common">roselle</name>
    <dbReference type="NCBI Taxonomy" id="183260"/>
    <lineage>
        <taxon>Eukaryota</taxon>
        <taxon>Viridiplantae</taxon>
        <taxon>Streptophyta</taxon>
        <taxon>Embryophyta</taxon>
        <taxon>Tracheophyta</taxon>
        <taxon>Spermatophyta</taxon>
        <taxon>Magnoliopsida</taxon>
        <taxon>eudicotyledons</taxon>
        <taxon>Gunneridae</taxon>
        <taxon>Pentapetalae</taxon>
        <taxon>rosids</taxon>
        <taxon>malvids</taxon>
        <taxon>Malvales</taxon>
        <taxon>Malvaceae</taxon>
        <taxon>Malvoideae</taxon>
        <taxon>Hibiscus</taxon>
    </lineage>
</organism>
<protein>
    <submittedName>
        <fullName evidence="1">Uncharacterized protein</fullName>
    </submittedName>
</protein>
<keyword evidence="4" id="KW-1185">Reference proteome</keyword>
<dbReference type="SUPFAM" id="SSF52016">
    <property type="entry name" value="LeuD/IlvD-like"/>
    <property type="match status" value="1"/>
</dbReference>
<reference evidence="1 4" key="1">
    <citation type="journal article" date="2024" name="G3 (Bethesda)">
        <title>Genome assembly of Hibiscus sabdariffa L. provides insights into metabolisms of medicinal natural products.</title>
        <authorList>
            <person name="Kim T."/>
        </authorList>
    </citation>
    <scope>NUCLEOTIDE SEQUENCE [LARGE SCALE GENOMIC DNA]</scope>
    <source>
        <strain evidence="1">TK-2024</strain>
        <tissue evidence="1">Old leaves</tissue>
    </source>
</reference>
<dbReference type="EMBL" id="JBBPBN010000022">
    <property type="protein sequence ID" value="KAK9012487.1"/>
    <property type="molecule type" value="Genomic_DNA"/>
</dbReference>
<dbReference type="EMBL" id="JBBPBN010000001">
    <property type="protein sequence ID" value="KAK9046675.1"/>
    <property type="molecule type" value="Genomic_DNA"/>
</dbReference>
<dbReference type="EMBL" id="JBBPBN010000037">
    <property type="protein sequence ID" value="KAK9000250.1"/>
    <property type="molecule type" value="Genomic_DNA"/>
</dbReference>
<dbReference type="PANTHER" id="PTHR11670">
    <property type="entry name" value="ACONITASE/IRON-RESPONSIVE ELEMENT FAMILY MEMBER"/>
    <property type="match status" value="1"/>
</dbReference>
<name>A0ABR2QHT3_9ROSI</name>